<evidence type="ECO:0000313" key="12">
    <source>
        <dbReference type="WormBase" id="CBG02849"/>
    </source>
</evidence>
<keyword evidence="2 8" id="KW-0813">Transport</keyword>
<evidence type="ECO:0000313" key="10">
    <source>
        <dbReference type="EMBL" id="CAP23750.2"/>
    </source>
</evidence>
<dbReference type="OMA" id="WAYANSA"/>
<dbReference type="GO" id="GO:0031965">
    <property type="term" value="C:nuclear membrane"/>
    <property type="evidence" value="ECO:0007669"/>
    <property type="project" value="UniProtKB-SubCell"/>
</dbReference>
<comment type="function">
    <text evidence="8">Functions as a component of the nuclear pore complex (NPC).</text>
</comment>
<evidence type="ECO:0000256" key="7">
    <source>
        <dbReference type="ARBA" id="ARBA00023242"/>
    </source>
</evidence>
<keyword evidence="3" id="KW-0509">mRNA transport</keyword>
<evidence type="ECO:0000256" key="1">
    <source>
        <dbReference type="ARBA" id="ARBA00009510"/>
    </source>
</evidence>
<keyword evidence="11" id="KW-1185">Reference proteome</keyword>
<name>A8WTD9_CAEBR</name>
<dbReference type="GO" id="GO:0051382">
    <property type="term" value="P:kinetochore assembly"/>
    <property type="evidence" value="ECO:0007669"/>
    <property type="project" value="EnsemblMetazoa"/>
</dbReference>
<evidence type="ECO:0000256" key="3">
    <source>
        <dbReference type="ARBA" id="ARBA00022816"/>
    </source>
</evidence>
<dbReference type="GO" id="GO:0031080">
    <property type="term" value="C:nuclear pore outer ring"/>
    <property type="evidence" value="ECO:0000318"/>
    <property type="project" value="GO_Central"/>
</dbReference>
<dbReference type="STRING" id="6238.A8WTD9"/>
<protein>
    <recommendedName>
        <fullName evidence="8">Nuclear pore complex protein</fullName>
    </recommendedName>
</protein>
<comment type="subcellular location">
    <subcellularLocation>
        <location evidence="8">Nucleus</location>
        <location evidence="8">Nuclear pore complex</location>
    </subcellularLocation>
    <subcellularLocation>
        <location evidence="8">Nucleus membrane</location>
    </subcellularLocation>
</comment>
<keyword evidence="4" id="KW-0653">Protein transport</keyword>
<dbReference type="Pfam" id="PF04121">
    <property type="entry name" value="Nup84_Nup100"/>
    <property type="match status" value="1"/>
</dbReference>
<dbReference type="GO" id="GO:0017056">
    <property type="term" value="F:structural constituent of nuclear pore"/>
    <property type="evidence" value="ECO:0000318"/>
    <property type="project" value="GO_Central"/>
</dbReference>
<dbReference type="PANTHER" id="PTHR13003">
    <property type="entry name" value="NUP107-RELATED"/>
    <property type="match status" value="1"/>
</dbReference>
<organism evidence="10 11">
    <name type="scientific">Caenorhabditis briggsae</name>
    <dbReference type="NCBI Taxonomy" id="6238"/>
    <lineage>
        <taxon>Eukaryota</taxon>
        <taxon>Metazoa</taxon>
        <taxon>Ecdysozoa</taxon>
        <taxon>Nematoda</taxon>
        <taxon>Chromadorea</taxon>
        <taxon>Rhabditida</taxon>
        <taxon>Rhabditina</taxon>
        <taxon>Rhabditomorpha</taxon>
        <taxon>Rhabditoidea</taxon>
        <taxon>Rhabditidae</taxon>
        <taxon>Peloderinae</taxon>
        <taxon>Caenorhabditis</taxon>
    </lineage>
</organism>
<dbReference type="GO" id="GO:1900037">
    <property type="term" value="P:regulation of cellular response to hypoxia"/>
    <property type="evidence" value="ECO:0007669"/>
    <property type="project" value="EnsemblMetazoa"/>
</dbReference>
<evidence type="ECO:0000313" key="11">
    <source>
        <dbReference type="Proteomes" id="UP000008549"/>
    </source>
</evidence>
<dbReference type="InterPro" id="IPR007252">
    <property type="entry name" value="Nup84/Nup107"/>
</dbReference>
<dbReference type="GO" id="GO:0000973">
    <property type="term" value="P:post-transcriptional tethering of RNA polymerase II gene DNA at nuclear periphery"/>
    <property type="evidence" value="ECO:0000318"/>
    <property type="project" value="GO_Central"/>
</dbReference>
<evidence type="ECO:0000256" key="5">
    <source>
        <dbReference type="ARBA" id="ARBA00023010"/>
    </source>
</evidence>
<dbReference type="GO" id="GO:0034501">
    <property type="term" value="P:protein localization to kinetochore"/>
    <property type="evidence" value="ECO:0007669"/>
    <property type="project" value="EnsemblMetazoa"/>
</dbReference>
<dbReference type="GO" id="GO:0006406">
    <property type="term" value="P:mRNA export from nucleus"/>
    <property type="evidence" value="ECO:0000318"/>
    <property type="project" value="GO_Central"/>
</dbReference>
<keyword evidence="5 8" id="KW-0811">Translocation</keyword>
<dbReference type="PANTHER" id="PTHR13003:SF2">
    <property type="entry name" value="NUCLEAR PORE COMPLEX PROTEIN NUP107"/>
    <property type="match status" value="1"/>
</dbReference>
<dbReference type="HOGENOM" id="CLU_347244_0_0_1"/>
<keyword evidence="7 8" id="KW-0539">Nucleus</keyword>
<gene>
    <name evidence="12" type="primary">npp-5</name>
    <name evidence="10" type="synonym">Cbr-npp-5</name>
    <name evidence="12" type="ORF">CBG02849</name>
    <name evidence="10" type="ORF">CBG_02849</name>
</gene>
<feature type="compositionally biased region" description="Polar residues" evidence="9">
    <location>
        <begin position="1"/>
        <end position="16"/>
    </location>
</feature>
<comment type="subunit">
    <text evidence="8">Part of the nuclear pore complex (NPC).</text>
</comment>
<evidence type="ECO:0000256" key="4">
    <source>
        <dbReference type="ARBA" id="ARBA00022927"/>
    </source>
</evidence>
<evidence type="ECO:0000256" key="8">
    <source>
        <dbReference type="RuleBase" id="RU365072"/>
    </source>
</evidence>
<dbReference type="EMBL" id="HE601438">
    <property type="protein sequence ID" value="CAP23750.2"/>
    <property type="molecule type" value="Genomic_DNA"/>
</dbReference>
<reference evidence="10 11" key="2">
    <citation type="journal article" date="2011" name="PLoS Genet.">
        <title>Caenorhabditis briggsae recombinant inbred line genotypes reveal inter-strain incompatibility and the evolution of recombination.</title>
        <authorList>
            <person name="Ross J.A."/>
            <person name="Koboldt D.C."/>
            <person name="Staisch J.E."/>
            <person name="Chamberlin H.M."/>
            <person name="Gupta B.P."/>
            <person name="Miller R.D."/>
            <person name="Baird S.E."/>
            <person name="Haag E.S."/>
        </authorList>
    </citation>
    <scope>NUCLEOTIDE SEQUENCE [LARGE SCALE GENOMIC DNA]</scope>
    <source>
        <strain evidence="10 11">AF16</strain>
    </source>
</reference>
<evidence type="ECO:0000256" key="9">
    <source>
        <dbReference type="SAM" id="MobiDB-lite"/>
    </source>
</evidence>
<dbReference type="eggNOG" id="KOG1964">
    <property type="taxonomic scope" value="Eukaryota"/>
</dbReference>
<keyword evidence="8" id="KW-0472">Membrane</keyword>
<dbReference type="Proteomes" id="UP000008549">
    <property type="component" value="Unassembled WGS sequence"/>
</dbReference>
<evidence type="ECO:0000256" key="6">
    <source>
        <dbReference type="ARBA" id="ARBA00023132"/>
    </source>
</evidence>
<proteinExistence type="inferred from homology"/>
<dbReference type="FunCoup" id="A8WTD9">
    <property type="interactions" value="197"/>
</dbReference>
<dbReference type="GO" id="GO:0010965">
    <property type="term" value="P:regulation of mitotic sister chromatid separation"/>
    <property type="evidence" value="ECO:0007669"/>
    <property type="project" value="EnsemblMetazoa"/>
</dbReference>
<comment type="similarity">
    <text evidence="1 8">Belongs to the nucleoporin Nup84/Nup107 family.</text>
</comment>
<dbReference type="AlphaFoldDB" id="A8WTD9"/>
<dbReference type="GO" id="GO:0002119">
    <property type="term" value="P:nematode larval development"/>
    <property type="evidence" value="ECO:0007669"/>
    <property type="project" value="EnsemblMetazoa"/>
</dbReference>
<sequence>MSEIFSTGDQSSGSLEDSNDEVRRKNETAFKYSQLFHTTLCEKLYQELCALAIGEFDIPEGQISPVMWTRLHEIYSEVEMQTRKLPNGAKYSIDSQKYANEAVQIASILSIYTALAHEYDETLEVSLLSKLVVDDVEFRRLYALLLWSEKAISEQQYESGLGDKVRKIESTKSNRINSIMILKRPTFSAGAPKDASLDPDAPGTKEDQTLEQMAYTTFFQLVRCGETTKAANLAIDLGMSAIGAQLQLHSMLRNPLDVPLKVSSQNFGEVKRARRAKYYEMTQRLIEESNGSEDNAYWTLVSALRGNIAPMLKASKNVIEKVWAYANSAVLARLLLAEGAMDQETVATLFNVPLTAKSLLEELRTVSYIFSILINFSLFKEYDGSKEVYILLRVIDDMLNDDIEDLFKFANETVGEYVPDDKNCEVNVLALDIFFHLVAVAYASGFESNDDGNAVIVLGFDDLRVRSGSTSHKRMAAFYSRFLPEDMKIPEIVETMKMVESEKEREIFAESLKQSDINFGRCACTLIEQIRKDDEAKIVSLEAQIDHWNWLLVGGEETALAALEECNRLLRKIMLKKPMDEPVVRQIIRRAIQMELPKTLSQAVVNGTTLLSLIKDGTLYEQEKGSQLAIDKVEHAAYEFYALCSILDVNNFIITIALKLNLMVKYSPITDDELAAMGGGKRLDNVNALDWEASLRVRARAEQTFREDLCKKTAADHNTRLGMVHQHFDTVLPIFRGLVQNIGIRPEFFLSPRTNSDPMRDHRREIQMLRNHFITQFFLTLAEAAAKLNETTRFQEVVTSFNDDFGIDQSLVTTIKGYYAKVNIKLD</sequence>
<evidence type="ECO:0000256" key="2">
    <source>
        <dbReference type="ARBA" id="ARBA00022448"/>
    </source>
</evidence>
<feature type="region of interest" description="Disordered" evidence="9">
    <location>
        <begin position="1"/>
        <end position="20"/>
    </location>
</feature>
<dbReference type="WormBase" id="CBG02849">
    <property type="protein sequence ID" value="CBP06362"/>
    <property type="gene ID" value="WBGene00025819"/>
    <property type="gene designation" value="Cbr-npp-5"/>
</dbReference>
<dbReference type="GO" id="GO:0097298">
    <property type="term" value="P:regulation of nucleus size"/>
    <property type="evidence" value="ECO:0007669"/>
    <property type="project" value="EnsemblMetazoa"/>
</dbReference>
<keyword evidence="6 8" id="KW-0906">Nuclear pore complex</keyword>
<accession>A8WTD9</accession>
<reference evidence="10 11" key="1">
    <citation type="journal article" date="2003" name="PLoS Biol.">
        <title>The genome sequence of Caenorhabditis briggsae: a platform for comparative genomics.</title>
        <authorList>
            <person name="Stein L.D."/>
            <person name="Bao Z."/>
            <person name="Blasiar D."/>
            <person name="Blumenthal T."/>
            <person name="Brent M.R."/>
            <person name="Chen N."/>
            <person name="Chinwalla A."/>
            <person name="Clarke L."/>
            <person name="Clee C."/>
            <person name="Coghlan A."/>
            <person name="Coulson A."/>
            <person name="D'Eustachio P."/>
            <person name="Fitch D.H."/>
            <person name="Fulton L.A."/>
            <person name="Fulton R.E."/>
            <person name="Griffiths-Jones S."/>
            <person name="Harris T.W."/>
            <person name="Hillier L.W."/>
            <person name="Kamath R."/>
            <person name="Kuwabara P.E."/>
            <person name="Mardis E.R."/>
            <person name="Marra M.A."/>
            <person name="Miner T.L."/>
            <person name="Minx P."/>
            <person name="Mullikin J.C."/>
            <person name="Plumb R.W."/>
            <person name="Rogers J."/>
            <person name="Schein J.E."/>
            <person name="Sohrmann M."/>
            <person name="Spieth J."/>
            <person name="Stajich J.E."/>
            <person name="Wei C."/>
            <person name="Willey D."/>
            <person name="Wilson R.K."/>
            <person name="Durbin R."/>
            <person name="Waterston R.H."/>
        </authorList>
    </citation>
    <scope>NUCLEOTIDE SEQUENCE [LARGE SCALE GENOMIC DNA]</scope>
    <source>
        <strain evidence="10 11">AF16</strain>
    </source>
</reference>
<dbReference type="InParanoid" id="A8WTD9"/>
<dbReference type="GO" id="GO:0006606">
    <property type="term" value="P:protein import into nucleus"/>
    <property type="evidence" value="ECO:0000318"/>
    <property type="project" value="GO_Central"/>
</dbReference>